<feature type="region of interest" description="Disordered" evidence="1">
    <location>
        <begin position="20"/>
        <end position="46"/>
    </location>
</feature>
<name>A0A1J1IUE0_9DIPT</name>
<protein>
    <submittedName>
        <fullName evidence="2">CLUMA_CG016843, isoform A</fullName>
    </submittedName>
</protein>
<feature type="compositionally biased region" description="Polar residues" evidence="1">
    <location>
        <begin position="32"/>
        <end position="43"/>
    </location>
</feature>
<evidence type="ECO:0000313" key="2">
    <source>
        <dbReference type="EMBL" id="CRL03196.1"/>
    </source>
</evidence>
<evidence type="ECO:0000313" key="3">
    <source>
        <dbReference type="Proteomes" id="UP000183832"/>
    </source>
</evidence>
<proteinExistence type="predicted"/>
<gene>
    <name evidence="2" type="ORF">CLUMA_CG016843</name>
</gene>
<dbReference type="EMBL" id="CVRI01000059">
    <property type="protein sequence ID" value="CRL03196.1"/>
    <property type="molecule type" value="Genomic_DNA"/>
</dbReference>
<organism evidence="2 3">
    <name type="scientific">Clunio marinus</name>
    <dbReference type="NCBI Taxonomy" id="568069"/>
    <lineage>
        <taxon>Eukaryota</taxon>
        <taxon>Metazoa</taxon>
        <taxon>Ecdysozoa</taxon>
        <taxon>Arthropoda</taxon>
        <taxon>Hexapoda</taxon>
        <taxon>Insecta</taxon>
        <taxon>Pterygota</taxon>
        <taxon>Neoptera</taxon>
        <taxon>Endopterygota</taxon>
        <taxon>Diptera</taxon>
        <taxon>Nematocera</taxon>
        <taxon>Chironomoidea</taxon>
        <taxon>Chironomidae</taxon>
        <taxon>Clunio</taxon>
    </lineage>
</organism>
<evidence type="ECO:0000256" key="1">
    <source>
        <dbReference type="SAM" id="MobiDB-lite"/>
    </source>
</evidence>
<accession>A0A1J1IUE0</accession>
<sequence length="116" mass="13241">MENKVESPDYQMMDISETITTTDNISTSSASPTISNQADNDINNLDEKSSRNEAFYDTINKVIKAVDRLPDQVWTKACDYIKDVEKIYLEEIPGVKIKKEETLDIKKEETNDKVTC</sequence>
<dbReference type="Proteomes" id="UP000183832">
    <property type="component" value="Unassembled WGS sequence"/>
</dbReference>
<reference evidence="2 3" key="1">
    <citation type="submission" date="2015-04" db="EMBL/GenBank/DDBJ databases">
        <authorList>
            <person name="Syromyatnikov M.Y."/>
            <person name="Popov V.N."/>
        </authorList>
    </citation>
    <scope>NUCLEOTIDE SEQUENCE [LARGE SCALE GENOMIC DNA]</scope>
</reference>
<dbReference type="AlphaFoldDB" id="A0A1J1IUE0"/>
<keyword evidence="3" id="KW-1185">Reference proteome</keyword>
<feature type="compositionally biased region" description="Low complexity" evidence="1">
    <location>
        <begin position="20"/>
        <end position="31"/>
    </location>
</feature>